<keyword evidence="2" id="KW-1185">Reference proteome</keyword>
<proteinExistence type="predicted"/>
<dbReference type="EMBL" id="PGGO01000016">
    <property type="protein sequence ID" value="PSH65665.1"/>
    <property type="molecule type" value="Genomic_DNA"/>
</dbReference>
<protein>
    <submittedName>
        <fullName evidence="1">Uncharacterized protein</fullName>
    </submittedName>
</protein>
<name>A0A2P7BGU3_9HYPH</name>
<accession>A0A2P7BGU3</accession>
<organism evidence="1 2">
    <name type="scientific">Phyllobacterium brassicacearum</name>
    <dbReference type="NCBI Taxonomy" id="314235"/>
    <lineage>
        <taxon>Bacteria</taxon>
        <taxon>Pseudomonadati</taxon>
        <taxon>Pseudomonadota</taxon>
        <taxon>Alphaproteobacteria</taxon>
        <taxon>Hyphomicrobiales</taxon>
        <taxon>Phyllobacteriaceae</taxon>
        <taxon>Phyllobacterium</taxon>
    </lineage>
</organism>
<gene>
    <name evidence="1" type="ORF">CU102_19410</name>
</gene>
<evidence type="ECO:0000313" key="2">
    <source>
        <dbReference type="Proteomes" id="UP000241444"/>
    </source>
</evidence>
<dbReference type="AlphaFoldDB" id="A0A2P7BGU3"/>
<dbReference type="Proteomes" id="UP000241444">
    <property type="component" value="Unassembled WGS sequence"/>
</dbReference>
<evidence type="ECO:0000313" key="1">
    <source>
        <dbReference type="EMBL" id="PSH65665.1"/>
    </source>
</evidence>
<comment type="caution">
    <text evidence="1">The sequence shown here is derived from an EMBL/GenBank/DDBJ whole genome shotgun (WGS) entry which is preliminary data.</text>
</comment>
<reference evidence="2" key="1">
    <citation type="submission" date="2017-11" db="EMBL/GenBank/DDBJ databases">
        <authorList>
            <person name="Kuznetsova I."/>
            <person name="Sazanova A."/>
            <person name="Chirak E."/>
            <person name="Safronova V."/>
            <person name="Willems A."/>
        </authorList>
    </citation>
    <scope>NUCLEOTIDE SEQUENCE [LARGE SCALE GENOMIC DNA]</scope>
    <source>
        <strain evidence="2">STM 196</strain>
    </source>
</reference>
<sequence length="81" mass="9462">MIHNHISDRSTYGEEDWHIIERAHIKACELLGQPPATYEHADRLARTIMRLFDQGSRDFQILAAIAAHHENVLNRRSSEYH</sequence>